<dbReference type="KEGG" id="mee:DA075_27890"/>
<dbReference type="AlphaFoldDB" id="A0A2R4WRR1"/>
<protein>
    <submittedName>
        <fullName evidence="1">Uncharacterized protein</fullName>
    </submittedName>
</protein>
<dbReference type="RefSeq" id="WP_099955997.1">
    <property type="nucleotide sequence ID" value="NZ_CP028843.1"/>
</dbReference>
<gene>
    <name evidence="1" type="ORF">DA075_27890</name>
</gene>
<proteinExistence type="predicted"/>
<evidence type="ECO:0000313" key="2">
    <source>
        <dbReference type="Proteomes" id="UP000244755"/>
    </source>
</evidence>
<sequence length="190" mass="19853">MLKFLASVARFALAAITLVPRLVWEGGRWIMREVVAGGAGGGAAAAQAQAAAEISAAAQEVAAAKAAPAKAKDSSPVGTPDWEWGTAALHVLAGDRDAGKGILDQAAISYLEKLTPDEGLRLAAFPPDRIGRHLTGYNPIRSLPQAGSPHAYWGAEIKRLVAETERAAVPLLRVDENAGLEEARKAAFAR</sequence>
<name>A0A2R4WRR1_9HYPH</name>
<accession>A0A2R4WRR1</accession>
<organism evidence="1 2">
    <name type="scientific">Methylobacterium currus</name>
    <dbReference type="NCBI Taxonomy" id="2051553"/>
    <lineage>
        <taxon>Bacteria</taxon>
        <taxon>Pseudomonadati</taxon>
        <taxon>Pseudomonadota</taxon>
        <taxon>Alphaproteobacteria</taxon>
        <taxon>Hyphomicrobiales</taxon>
        <taxon>Methylobacteriaceae</taxon>
        <taxon>Methylobacterium</taxon>
    </lineage>
</organism>
<dbReference type="Proteomes" id="UP000244755">
    <property type="component" value="Chromosome 1"/>
</dbReference>
<evidence type="ECO:0000313" key="1">
    <source>
        <dbReference type="EMBL" id="AWB24229.1"/>
    </source>
</evidence>
<reference evidence="1 2" key="1">
    <citation type="submission" date="2018-04" db="EMBL/GenBank/DDBJ databases">
        <title>Methylobacterium sp. PR1016A genome.</title>
        <authorList>
            <person name="Park W."/>
        </authorList>
    </citation>
    <scope>NUCLEOTIDE SEQUENCE [LARGE SCALE GENOMIC DNA]</scope>
    <source>
        <strain evidence="1 2">PR1016A</strain>
    </source>
</reference>
<dbReference type="EMBL" id="CP028843">
    <property type="protein sequence ID" value="AWB24229.1"/>
    <property type="molecule type" value="Genomic_DNA"/>
</dbReference>
<keyword evidence="2" id="KW-1185">Reference proteome</keyword>